<dbReference type="Gene3D" id="2.60.120.10">
    <property type="entry name" value="Jelly Rolls"/>
    <property type="match status" value="1"/>
</dbReference>
<protein>
    <recommendedName>
        <fullName evidence="1">Cupin type-2 domain-containing protein</fullName>
    </recommendedName>
</protein>
<gene>
    <name evidence="2" type="ORF">M501DRAFT_995722</name>
</gene>
<evidence type="ECO:0000259" key="1">
    <source>
        <dbReference type="Pfam" id="PF07883"/>
    </source>
</evidence>
<proteinExistence type="predicted"/>
<feature type="domain" description="Cupin type-2" evidence="1">
    <location>
        <begin position="31"/>
        <end position="73"/>
    </location>
</feature>
<keyword evidence="3" id="KW-1185">Reference proteome</keyword>
<dbReference type="InterPro" id="IPR013096">
    <property type="entry name" value="Cupin_2"/>
</dbReference>
<dbReference type="InterPro" id="IPR011051">
    <property type="entry name" value="RmlC_Cupin_sf"/>
</dbReference>
<evidence type="ECO:0000313" key="3">
    <source>
        <dbReference type="Proteomes" id="UP000799429"/>
    </source>
</evidence>
<dbReference type="CDD" id="cd02208">
    <property type="entry name" value="cupin_RmlC-like"/>
    <property type="match status" value="1"/>
</dbReference>
<sequence>MATKQSISSIINRPLPNGVTYNLTEPSQTTITLPPGSTWTSGLHWHETHTEYLRVVKGSIRVTLDGKVTIITASPSSSTKELTVRVDRGVRHEWGRADSTTWLVQGRDNDVRGDEEAIVVESTDPNDGEKSIFFYNVNGVILDAQKRSEGLAARRHNHSFVLPKGLRFYVESVVFDLWVTVQLFTIFHTLDNWPVLVDLNSRRSRTVQSSCWKSRSLILLHAIEWGVTHAVLSAATLIGRLVGIDAVREEYTPPGLRSSWKDSGRKRWQKDL</sequence>
<dbReference type="OrthoDB" id="504210at2759"/>
<dbReference type="Pfam" id="PF07883">
    <property type="entry name" value="Cupin_2"/>
    <property type="match status" value="1"/>
</dbReference>
<evidence type="ECO:0000313" key="2">
    <source>
        <dbReference type="EMBL" id="KAF2837188.1"/>
    </source>
</evidence>
<reference evidence="2" key="1">
    <citation type="journal article" date="2020" name="Stud. Mycol.">
        <title>101 Dothideomycetes genomes: a test case for predicting lifestyles and emergence of pathogens.</title>
        <authorList>
            <person name="Haridas S."/>
            <person name="Albert R."/>
            <person name="Binder M."/>
            <person name="Bloem J."/>
            <person name="Labutti K."/>
            <person name="Salamov A."/>
            <person name="Andreopoulos B."/>
            <person name="Baker S."/>
            <person name="Barry K."/>
            <person name="Bills G."/>
            <person name="Bluhm B."/>
            <person name="Cannon C."/>
            <person name="Castanera R."/>
            <person name="Culley D."/>
            <person name="Daum C."/>
            <person name="Ezra D."/>
            <person name="Gonzalez J."/>
            <person name="Henrissat B."/>
            <person name="Kuo A."/>
            <person name="Liang C."/>
            <person name="Lipzen A."/>
            <person name="Lutzoni F."/>
            <person name="Magnuson J."/>
            <person name="Mondo S."/>
            <person name="Nolan M."/>
            <person name="Ohm R."/>
            <person name="Pangilinan J."/>
            <person name="Park H.-J."/>
            <person name="Ramirez L."/>
            <person name="Alfaro M."/>
            <person name="Sun H."/>
            <person name="Tritt A."/>
            <person name="Yoshinaga Y."/>
            <person name="Zwiers L.-H."/>
            <person name="Turgeon B."/>
            <person name="Goodwin S."/>
            <person name="Spatafora J."/>
            <person name="Crous P."/>
            <person name="Grigoriev I."/>
        </authorList>
    </citation>
    <scope>NUCLEOTIDE SEQUENCE</scope>
    <source>
        <strain evidence="2">CBS 101060</strain>
    </source>
</reference>
<dbReference type="EMBL" id="MU006100">
    <property type="protein sequence ID" value="KAF2837188.1"/>
    <property type="molecule type" value="Genomic_DNA"/>
</dbReference>
<dbReference type="AlphaFoldDB" id="A0A9P4S6S4"/>
<dbReference type="InterPro" id="IPR014710">
    <property type="entry name" value="RmlC-like_jellyroll"/>
</dbReference>
<dbReference type="Proteomes" id="UP000799429">
    <property type="component" value="Unassembled WGS sequence"/>
</dbReference>
<organism evidence="2 3">
    <name type="scientific">Patellaria atrata CBS 101060</name>
    <dbReference type="NCBI Taxonomy" id="1346257"/>
    <lineage>
        <taxon>Eukaryota</taxon>
        <taxon>Fungi</taxon>
        <taxon>Dikarya</taxon>
        <taxon>Ascomycota</taxon>
        <taxon>Pezizomycotina</taxon>
        <taxon>Dothideomycetes</taxon>
        <taxon>Dothideomycetes incertae sedis</taxon>
        <taxon>Patellariales</taxon>
        <taxon>Patellariaceae</taxon>
        <taxon>Patellaria</taxon>
    </lineage>
</organism>
<name>A0A9P4S6S4_9PEZI</name>
<comment type="caution">
    <text evidence="2">The sequence shown here is derived from an EMBL/GenBank/DDBJ whole genome shotgun (WGS) entry which is preliminary data.</text>
</comment>
<accession>A0A9P4S6S4</accession>
<dbReference type="SUPFAM" id="SSF51182">
    <property type="entry name" value="RmlC-like cupins"/>
    <property type="match status" value="1"/>
</dbReference>